<dbReference type="InterPro" id="IPR036864">
    <property type="entry name" value="Zn2-C6_fun-type_DNA-bd_sf"/>
</dbReference>
<keyword evidence="4" id="KW-0539">Nucleus</keyword>
<evidence type="ECO:0000256" key="5">
    <source>
        <dbReference type="SAM" id="MobiDB-lite"/>
    </source>
</evidence>
<dbReference type="VEuPathDB" id="FungiDB:HMPREF1541_07060"/>
<dbReference type="Pfam" id="PF00172">
    <property type="entry name" value="Zn_clus"/>
    <property type="match status" value="1"/>
</dbReference>
<sequence>MTVASQAGTESPSEHSITSPVTVTGNSPGPSSPGSERSSPNSSPTEDLRIDTQQSPAHAPPNGTELSQKRKRSVSDDDAGRSPLHANHAINVAPQHVADRALHMLSVDESSPQYPPTNGIHPNGQPWIHDAKRRHTNNLPTPDTPSNNTDERRWATTNGSLHAVYPHDPVTPATAQNKPRKRNFSNRTKTGCMTCRRRKKKCDEEKPICGNCIKAGQECEGYMNVNMQRGGALGLKTPGIKPVPLQSKSGPVDSPHQQRLNESPLAATSYSAPQARPALMDDHGHAQPTANATESTSDETRNTRPSGYPGPPHGQGQPWPQQQAQPPQPSSNTKIDLPPLTDLRRNGDLTTSPTQNMRPPTQPTPGTSAAMTQQIPHHHHPPPPPPPPPQQAPPQAYQGPSPQPSPYSQHNYPPAPPPPPPPQHDSYARVPPQQPPHSSDYPHHSRGPSYDIAPPHPPPQPSSHSHQITPSMSISTISGGGPPSSTSGTSSKTFNAEDVERSKMARLSRYNHLDATLVWERRRCDAAVERYNAELALTASKNDEEIRNSLWKVVDPSRDGLFQGRAQIKEKGVLSHGVLVERGFRCSYGYNLKLMDSVYIDRDVFVDDAAKVEIGARSWIGAGTTILTSAPCSDSLDRNGGATQRVANPVVIESEVQVGAGCIIYPGVRLGRGCVVKPGCVVDVSVEGGRWFGVGDGGSAGGGGVGRGGRW</sequence>
<dbReference type="AlphaFoldDB" id="W2RTF4"/>
<keyword evidence="8" id="KW-1185">Reference proteome</keyword>
<keyword evidence="2" id="KW-0238">DNA-binding</keyword>
<organism evidence="7 8">
    <name type="scientific">Cyphellophora europaea (strain CBS 101466)</name>
    <name type="common">Phialophora europaea</name>
    <dbReference type="NCBI Taxonomy" id="1220924"/>
    <lineage>
        <taxon>Eukaryota</taxon>
        <taxon>Fungi</taxon>
        <taxon>Dikarya</taxon>
        <taxon>Ascomycota</taxon>
        <taxon>Pezizomycotina</taxon>
        <taxon>Eurotiomycetes</taxon>
        <taxon>Chaetothyriomycetidae</taxon>
        <taxon>Chaetothyriales</taxon>
        <taxon>Cyphellophoraceae</taxon>
        <taxon>Cyphellophora</taxon>
    </lineage>
</organism>
<dbReference type="GeneID" id="19974399"/>
<dbReference type="Gene3D" id="4.10.240.10">
    <property type="entry name" value="Zn(2)-C6 fungal-type DNA-binding domain"/>
    <property type="match status" value="1"/>
</dbReference>
<evidence type="ECO:0000256" key="3">
    <source>
        <dbReference type="ARBA" id="ARBA00023163"/>
    </source>
</evidence>
<feature type="region of interest" description="Disordered" evidence="5">
    <location>
        <begin position="162"/>
        <end position="185"/>
    </location>
</feature>
<accession>W2RTF4</accession>
<feature type="compositionally biased region" description="Low complexity" evidence="5">
    <location>
        <begin position="314"/>
        <end position="325"/>
    </location>
</feature>
<evidence type="ECO:0000313" key="7">
    <source>
        <dbReference type="EMBL" id="ETN39018.1"/>
    </source>
</evidence>
<feature type="compositionally biased region" description="Low complexity" evidence="5">
    <location>
        <begin position="25"/>
        <end position="44"/>
    </location>
</feature>
<feature type="compositionally biased region" description="Low complexity" evidence="5">
    <location>
        <begin position="393"/>
        <end position="412"/>
    </location>
</feature>
<feature type="region of interest" description="Disordered" evidence="5">
    <location>
        <begin position="237"/>
        <end position="261"/>
    </location>
</feature>
<feature type="domain" description="Zn(2)-C6 fungal-type" evidence="6">
    <location>
        <begin position="191"/>
        <end position="219"/>
    </location>
</feature>
<keyword evidence="3" id="KW-0804">Transcription</keyword>
<dbReference type="PROSITE" id="PS50048">
    <property type="entry name" value="ZN2_CY6_FUNGAL_2"/>
    <property type="match status" value="1"/>
</dbReference>
<keyword evidence="1" id="KW-0805">Transcription regulation</keyword>
<dbReference type="GO" id="GO:0008374">
    <property type="term" value="F:O-acyltransferase activity"/>
    <property type="evidence" value="ECO:0007669"/>
    <property type="project" value="TreeGrafter"/>
</dbReference>
<feature type="compositionally biased region" description="Pro residues" evidence="5">
    <location>
        <begin position="382"/>
        <end position="392"/>
    </location>
</feature>
<dbReference type="InterPro" id="IPR001451">
    <property type="entry name" value="Hexapep"/>
</dbReference>
<dbReference type="RefSeq" id="XP_008719607.1">
    <property type="nucleotide sequence ID" value="XM_008721385.1"/>
</dbReference>
<dbReference type="SUPFAM" id="SSF51161">
    <property type="entry name" value="Trimeric LpxA-like enzymes"/>
    <property type="match status" value="1"/>
</dbReference>
<evidence type="ECO:0000256" key="4">
    <source>
        <dbReference type="ARBA" id="ARBA00023242"/>
    </source>
</evidence>
<dbReference type="Proteomes" id="UP000030752">
    <property type="component" value="Unassembled WGS sequence"/>
</dbReference>
<dbReference type="CDD" id="cd00067">
    <property type="entry name" value="GAL4"/>
    <property type="match status" value="1"/>
</dbReference>
<dbReference type="eggNOG" id="KOG4750">
    <property type="taxonomic scope" value="Eukaryota"/>
</dbReference>
<evidence type="ECO:0000259" key="6">
    <source>
        <dbReference type="PROSITE" id="PS50048"/>
    </source>
</evidence>
<feature type="region of interest" description="Disordered" evidence="5">
    <location>
        <begin position="278"/>
        <end position="497"/>
    </location>
</feature>
<evidence type="ECO:0000256" key="2">
    <source>
        <dbReference type="ARBA" id="ARBA00023125"/>
    </source>
</evidence>
<feature type="compositionally biased region" description="Low complexity" evidence="5">
    <location>
        <begin position="462"/>
        <end position="491"/>
    </location>
</feature>
<dbReference type="PROSITE" id="PS00463">
    <property type="entry name" value="ZN2_CY6_FUNGAL_1"/>
    <property type="match status" value="1"/>
</dbReference>
<dbReference type="InParanoid" id="W2RTF4"/>
<dbReference type="InterPro" id="IPR051159">
    <property type="entry name" value="Hexapeptide_acetyltransf"/>
</dbReference>
<proteinExistence type="predicted"/>
<dbReference type="HOGENOM" id="CLU_023927_0_0_1"/>
<feature type="compositionally biased region" description="Pro residues" evidence="5">
    <location>
        <begin position="413"/>
        <end position="423"/>
    </location>
</feature>
<dbReference type="PANTHER" id="PTHR23416:SF76">
    <property type="entry name" value="ZN(II)2CYS6 TRANSCRIPTION FACTOR (EUROFUNG)"/>
    <property type="match status" value="1"/>
</dbReference>
<dbReference type="GO" id="GO:0000981">
    <property type="term" value="F:DNA-binding transcription factor activity, RNA polymerase II-specific"/>
    <property type="evidence" value="ECO:0007669"/>
    <property type="project" value="InterPro"/>
</dbReference>
<feature type="compositionally biased region" description="Polar residues" evidence="5">
    <location>
        <begin position="1"/>
        <end position="24"/>
    </location>
</feature>
<dbReference type="Gene3D" id="2.160.10.10">
    <property type="entry name" value="Hexapeptide repeat proteins"/>
    <property type="match status" value="1"/>
</dbReference>
<dbReference type="OrthoDB" id="25818at2759"/>
<dbReference type="SUPFAM" id="SSF57701">
    <property type="entry name" value="Zn2/Cys6 DNA-binding domain"/>
    <property type="match status" value="1"/>
</dbReference>
<protein>
    <recommendedName>
        <fullName evidence="6">Zn(2)-C6 fungal-type domain-containing protein</fullName>
    </recommendedName>
</protein>
<reference evidence="7 8" key="1">
    <citation type="submission" date="2013-03" db="EMBL/GenBank/DDBJ databases">
        <title>The Genome Sequence of Phialophora europaea CBS 101466.</title>
        <authorList>
            <consortium name="The Broad Institute Genomics Platform"/>
            <person name="Cuomo C."/>
            <person name="de Hoog S."/>
            <person name="Gorbushina A."/>
            <person name="Walker B."/>
            <person name="Young S.K."/>
            <person name="Zeng Q."/>
            <person name="Gargeya S."/>
            <person name="Fitzgerald M."/>
            <person name="Haas B."/>
            <person name="Abouelleil A."/>
            <person name="Allen A.W."/>
            <person name="Alvarado L."/>
            <person name="Arachchi H.M."/>
            <person name="Berlin A.M."/>
            <person name="Chapman S.B."/>
            <person name="Gainer-Dewar J."/>
            <person name="Goldberg J."/>
            <person name="Griggs A."/>
            <person name="Gujja S."/>
            <person name="Hansen M."/>
            <person name="Howarth C."/>
            <person name="Imamovic A."/>
            <person name="Ireland A."/>
            <person name="Larimer J."/>
            <person name="McCowan C."/>
            <person name="Murphy C."/>
            <person name="Pearson M."/>
            <person name="Poon T.W."/>
            <person name="Priest M."/>
            <person name="Roberts A."/>
            <person name="Saif S."/>
            <person name="Shea T."/>
            <person name="Sisk P."/>
            <person name="Sykes S."/>
            <person name="Wortman J."/>
            <person name="Nusbaum C."/>
            <person name="Birren B."/>
        </authorList>
    </citation>
    <scope>NUCLEOTIDE SEQUENCE [LARGE SCALE GENOMIC DNA]</scope>
    <source>
        <strain evidence="7 8">CBS 101466</strain>
    </source>
</reference>
<dbReference type="InterPro" id="IPR001138">
    <property type="entry name" value="Zn2Cys6_DnaBD"/>
</dbReference>
<dbReference type="InterPro" id="IPR011004">
    <property type="entry name" value="Trimer_LpxA-like_sf"/>
</dbReference>
<feature type="compositionally biased region" description="Polar residues" evidence="5">
    <location>
        <begin position="348"/>
        <end position="372"/>
    </location>
</feature>
<evidence type="ECO:0000256" key="1">
    <source>
        <dbReference type="ARBA" id="ARBA00023015"/>
    </source>
</evidence>
<dbReference type="SMART" id="SM00066">
    <property type="entry name" value="GAL4"/>
    <property type="match status" value="1"/>
</dbReference>
<gene>
    <name evidence="7" type="ORF">HMPREF1541_07060</name>
</gene>
<dbReference type="GO" id="GO:0008270">
    <property type="term" value="F:zinc ion binding"/>
    <property type="evidence" value="ECO:0007669"/>
    <property type="project" value="InterPro"/>
</dbReference>
<dbReference type="STRING" id="1220924.W2RTF4"/>
<dbReference type="EMBL" id="KB822722">
    <property type="protein sequence ID" value="ETN39018.1"/>
    <property type="molecule type" value="Genomic_DNA"/>
</dbReference>
<dbReference type="Pfam" id="PF00132">
    <property type="entry name" value="Hexapep"/>
    <property type="match status" value="1"/>
</dbReference>
<evidence type="ECO:0000313" key="8">
    <source>
        <dbReference type="Proteomes" id="UP000030752"/>
    </source>
</evidence>
<name>W2RTF4_CYPE1</name>
<dbReference type="PANTHER" id="PTHR23416">
    <property type="entry name" value="SIALIC ACID SYNTHASE-RELATED"/>
    <property type="match status" value="1"/>
</dbReference>
<dbReference type="GO" id="GO:0003677">
    <property type="term" value="F:DNA binding"/>
    <property type="evidence" value="ECO:0007669"/>
    <property type="project" value="UniProtKB-KW"/>
</dbReference>
<feature type="region of interest" description="Disordered" evidence="5">
    <location>
        <begin position="1"/>
        <end position="91"/>
    </location>
</feature>